<dbReference type="GO" id="GO:0003700">
    <property type="term" value="F:DNA-binding transcription factor activity"/>
    <property type="evidence" value="ECO:0007669"/>
    <property type="project" value="InterPro"/>
</dbReference>
<dbReference type="InterPro" id="IPR009061">
    <property type="entry name" value="DNA-bd_dom_put_sf"/>
</dbReference>
<evidence type="ECO:0000256" key="2">
    <source>
        <dbReference type="ARBA" id="ARBA00023015"/>
    </source>
</evidence>
<dbReference type="PANTHER" id="PTHR30204:SF69">
    <property type="entry name" value="MERR-FAMILY TRANSCRIPTIONAL REGULATOR"/>
    <property type="match status" value="1"/>
</dbReference>
<keyword evidence="4" id="KW-0804">Transcription</keyword>
<evidence type="ECO:0000256" key="4">
    <source>
        <dbReference type="ARBA" id="ARBA00023163"/>
    </source>
</evidence>
<evidence type="ECO:0000313" key="7">
    <source>
        <dbReference type="Proteomes" id="UP001156666"/>
    </source>
</evidence>
<dbReference type="PROSITE" id="PS50937">
    <property type="entry name" value="HTH_MERR_2"/>
    <property type="match status" value="1"/>
</dbReference>
<keyword evidence="1" id="KW-0678">Repressor</keyword>
<feature type="domain" description="HTH merR-type" evidence="5">
    <location>
        <begin position="1"/>
        <end position="72"/>
    </location>
</feature>
<keyword evidence="3" id="KW-0238">DNA-binding</keyword>
<evidence type="ECO:0000256" key="1">
    <source>
        <dbReference type="ARBA" id="ARBA00022491"/>
    </source>
</evidence>
<dbReference type="InterPro" id="IPR047057">
    <property type="entry name" value="MerR_fam"/>
</dbReference>
<dbReference type="InterPro" id="IPR003759">
    <property type="entry name" value="Cbl-bd_cap"/>
</dbReference>
<dbReference type="InterPro" id="IPR000551">
    <property type="entry name" value="MerR-type_HTH_dom"/>
</dbReference>
<dbReference type="RefSeq" id="WP_235295425.1">
    <property type="nucleotide sequence ID" value="NZ_BSOH01000032.1"/>
</dbReference>
<organism evidence="6 7">
    <name type="scientific">Portibacter lacus</name>
    <dbReference type="NCBI Taxonomy" id="1099794"/>
    <lineage>
        <taxon>Bacteria</taxon>
        <taxon>Pseudomonadati</taxon>
        <taxon>Bacteroidota</taxon>
        <taxon>Saprospiria</taxon>
        <taxon>Saprospirales</taxon>
        <taxon>Haliscomenobacteraceae</taxon>
        <taxon>Portibacter</taxon>
    </lineage>
</organism>
<gene>
    <name evidence="6" type="ORF">GCM10007940_43350</name>
</gene>
<dbReference type="CDD" id="cd01104">
    <property type="entry name" value="HTH_MlrA-CarA"/>
    <property type="match status" value="1"/>
</dbReference>
<evidence type="ECO:0000259" key="5">
    <source>
        <dbReference type="PROSITE" id="PS50937"/>
    </source>
</evidence>
<dbReference type="Proteomes" id="UP001156666">
    <property type="component" value="Unassembled WGS sequence"/>
</dbReference>
<dbReference type="Gene3D" id="1.10.1660.10">
    <property type="match status" value="1"/>
</dbReference>
<dbReference type="SMART" id="SM00422">
    <property type="entry name" value="HTH_MERR"/>
    <property type="match status" value="1"/>
</dbReference>
<dbReference type="Gene3D" id="3.40.50.280">
    <property type="entry name" value="Cobalamin-binding domain"/>
    <property type="match status" value="1"/>
</dbReference>
<dbReference type="AlphaFoldDB" id="A0AA37SU67"/>
<dbReference type="PANTHER" id="PTHR30204">
    <property type="entry name" value="REDOX-CYCLING DRUG-SENSING TRANSCRIPTIONAL ACTIVATOR SOXR"/>
    <property type="match status" value="1"/>
</dbReference>
<dbReference type="Pfam" id="PF13411">
    <property type="entry name" value="MerR_1"/>
    <property type="match status" value="1"/>
</dbReference>
<reference evidence="6" key="1">
    <citation type="journal article" date="2014" name="Int. J. Syst. Evol. Microbiol.">
        <title>Complete genome sequence of Corynebacterium casei LMG S-19264T (=DSM 44701T), isolated from a smear-ripened cheese.</title>
        <authorList>
            <consortium name="US DOE Joint Genome Institute (JGI-PGF)"/>
            <person name="Walter F."/>
            <person name="Albersmeier A."/>
            <person name="Kalinowski J."/>
            <person name="Ruckert C."/>
        </authorList>
    </citation>
    <scope>NUCLEOTIDE SEQUENCE</scope>
    <source>
        <strain evidence="6">NBRC 108769</strain>
    </source>
</reference>
<sequence length="296" mass="34187">MVIYSIKDLEHLAGVKAHTIRIWEKRYSIVTPKRTETNIRYYLETDLQHILNVALLNNHGHKISHIAKMPKEEIAKRVAEISDFDDGLEDRVDCLTMSLMELNEFKFNRIIEANINQLGFERSMEEVIFPLLDKVGQLWMSGCIKPVHELFVSEIIKRKIIKAIDEIPINTDITVPSFLIFLPKNENSDLSLLYLHFMLKKDGLRVTNIGKGITKEMIIETCDIIDPDYLVLFANESFEGNKLELYLNDLCKNINNTSVLLTGYQTIEQKIKSSRKVKVLSSLEQILTYCSKQLVK</sequence>
<keyword evidence="7" id="KW-1185">Reference proteome</keyword>
<accession>A0AA37SU67</accession>
<evidence type="ECO:0000313" key="6">
    <source>
        <dbReference type="EMBL" id="GLR19719.1"/>
    </source>
</evidence>
<dbReference type="InterPro" id="IPR036594">
    <property type="entry name" value="Meth_synthase_dom"/>
</dbReference>
<protein>
    <submittedName>
        <fullName evidence="6">MerR family transcriptional regulator</fullName>
    </submittedName>
</protein>
<proteinExistence type="predicted"/>
<name>A0AA37SU67_9BACT</name>
<comment type="caution">
    <text evidence="6">The sequence shown here is derived from an EMBL/GenBank/DDBJ whole genome shotgun (WGS) entry which is preliminary data.</text>
</comment>
<dbReference type="GO" id="GO:0003677">
    <property type="term" value="F:DNA binding"/>
    <property type="evidence" value="ECO:0007669"/>
    <property type="project" value="UniProtKB-KW"/>
</dbReference>
<dbReference type="SUPFAM" id="SSF46955">
    <property type="entry name" value="Putative DNA-binding domain"/>
    <property type="match status" value="1"/>
</dbReference>
<evidence type="ECO:0000256" key="3">
    <source>
        <dbReference type="ARBA" id="ARBA00023125"/>
    </source>
</evidence>
<keyword evidence="2" id="KW-0805">Transcription regulation</keyword>
<dbReference type="EMBL" id="BSOH01000032">
    <property type="protein sequence ID" value="GLR19719.1"/>
    <property type="molecule type" value="Genomic_DNA"/>
</dbReference>
<reference evidence="6" key="2">
    <citation type="submission" date="2023-01" db="EMBL/GenBank/DDBJ databases">
        <title>Draft genome sequence of Portibacter lacus strain NBRC 108769.</title>
        <authorList>
            <person name="Sun Q."/>
            <person name="Mori K."/>
        </authorList>
    </citation>
    <scope>NUCLEOTIDE SEQUENCE</scope>
    <source>
        <strain evidence="6">NBRC 108769</strain>
    </source>
</reference>
<dbReference type="Gene3D" id="1.10.1240.10">
    <property type="entry name" value="Methionine synthase domain"/>
    <property type="match status" value="1"/>
</dbReference>
<dbReference type="Pfam" id="PF02607">
    <property type="entry name" value="B12-binding_2"/>
    <property type="match status" value="1"/>
</dbReference>